<dbReference type="Pfam" id="PF00270">
    <property type="entry name" value="DEAD"/>
    <property type="match status" value="1"/>
</dbReference>
<feature type="region of interest" description="Disordered" evidence="10">
    <location>
        <begin position="730"/>
        <end position="764"/>
    </location>
</feature>
<keyword evidence="6" id="KW-0067">ATP-binding</keyword>
<evidence type="ECO:0000256" key="10">
    <source>
        <dbReference type="SAM" id="MobiDB-lite"/>
    </source>
</evidence>
<dbReference type="InterPro" id="IPR044749">
    <property type="entry name" value="FANCM_DEXDc"/>
</dbReference>
<evidence type="ECO:0000256" key="8">
    <source>
        <dbReference type="ARBA" id="ARBA00047995"/>
    </source>
</evidence>
<dbReference type="PROSITE" id="PS51192">
    <property type="entry name" value="HELICASE_ATP_BIND_1"/>
    <property type="match status" value="1"/>
</dbReference>
<dbReference type="SUPFAM" id="SSF52540">
    <property type="entry name" value="P-loop containing nucleoside triphosphate hydrolases"/>
    <property type="match status" value="1"/>
</dbReference>
<dbReference type="CDD" id="cd12091">
    <property type="entry name" value="FANCM_ID"/>
    <property type="match status" value="1"/>
</dbReference>
<evidence type="ECO:0000259" key="11">
    <source>
        <dbReference type="PROSITE" id="PS51192"/>
    </source>
</evidence>
<dbReference type="SMART" id="SM00490">
    <property type="entry name" value="HELICc"/>
    <property type="match status" value="1"/>
</dbReference>
<dbReference type="InterPro" id="IPR001650">
    <property type="entry name" value="Helicase_C-like"/>
</dbReference>
<dbReference type="GO" id="GO:0005634">
    <property type="term" value="C:nucleus"/>
    <property type="evidence" value="ECO:0007669"/>
    <property type="project" value="UniProtKB-SubCell"/>
</dbReference>
<dbReference type="PANTHER" id="PTHR14025">
    <property type="entry name" value="FANCONI ANEMIA GROUP M FANCM FAMILY MEMBER"/>
    <property type="match status" value="1"/>
</dbReference>
<organism evidence="13 14">
    <name type="scientific">Mycena pura</name>
    <dbReference type="NCBI Taxonomy" id="153505"/>
    <lineage>
        <taxon>Eukaryota</taxon>
        <taxon>Fungi</taxon>
        <taxon>Dikarya</taxon>
        <taxon>Basidiomycota</taxon>
        <taxon>Agaricomycotina</taxon>
        <taxon>Agaricomycetes</taxon>
        <taxon>Agaricomycetidae</taxon>
        <taxon>Agaricales</taxon>
        <taxon>Marasmiineae</taxon>
        <taxon>Mycenaceae</taxon>
        <taxon>Mycena</taxon>
    </lineage>
</organism>
<evidence type="ECO:0000313" key="13">
    <source>
        <dbReference type="EMBL" id="KAJ7225757.1"/>
    </source>
</evidence>
<evidence type="ECO:0000256" key="4">
    <source>
        <dbReference type="ARBA" id="ARBA00022801"/>
    </source>
</evidence>
<keyword evidence="7" id="KW-0539">Nucleus</keyword>
<dbReference type="Proteomes" id="UP001219525">
    <property type="component" value="Unassembled WGS sequence"/>
</dbReference>
<dbReference type="FunFam" id="3.40.50.300:FF:000861">
    <property type="entry name" value="Fanconi anemia, complementation group M"/>
    <property type="match status" value="1"/>
</dbReference>
<feature type="region of interest" description="Disordered" evidence="10">
    <location>
        <begin position="777"/>
        <end position="803"/>
    </location>
</feature>
<dbReference type="GO" id="GO:0036297">
    <property type="term" value="P:interstrand cross-link repair"/>
    <property type="evidence" value="ECO:0007669"/>
    <property type="project" value="TreeGrafter"/>
</dbReference>
<accession>A0AAD6YPZ2</accession>
<feature type="compositionally biased region" description="Acidic residues" evidence="10">
    <location>
        <begin position="942"/>
        <end position="951"/>
    </location>
</feature>
<comment type="catalytic activity">
    <reaction evidence="8 9">
        <text>ATP + H2O = ADP + phosphate + H(+)</text>
        <dbReference type="Rhea" id="RHEA:13065"/>
        <dbReference type="ChEBI" id="CHEBI:15377"/>
        <dbReference type="ChEBI" id="CHEBI:15378"/>
        <dbReference type="ChEBI" id="CHEBI:30616"/>
        <dbReference type="ChEBI" id="CHEBI:43474"/>
        <dbReference type="ChEBI" id="CHEBI:456216"/>
        <dbReference type="EC" id="3.6.4.12"/>
    </reaction>
</comment>
<comment type="caution">
    <text evidence="13">The sequence shown here is derived from an EMBL/GenBank/DDBJ whole genome shotgun (WGS) entry which is preliminary data.</text>
</comment>
<dbReference type="GO" id="GO:0005524">
    <property type="term" value="F:ATP binding"/>
    <property type="evidence" value="ECO:0007669"/>
    <property type="project" value="UniProtKB-UniRule"/>
</dbReference>
<dbReference type="AlphaFoldDB" id="A0AAD6YPZ2"/>
<keyword evidence="3" id="KW-0547">Nucleotide-binding</keyword>
<keyword evidence="14" id="KW-1185">Reference proteome</keyword>
<evidence type="ECO:0000256" key="5">
    <source>
        <dbReference type="ARBA" id="ARBA00022806"/>
    </source>
</evidence>
<comment type="function">
    <text evidence="9">ATP-dependent DNA helicase involved in DNA damage repair by homologous recombination and in genome maintenance. Capable of unwinding D-loops. Plays a role in limiting crossover recombinants during mitotic DNA double-strand break (DSB) repair. Component of a FANCM-MHF complex which promotes gene conversion at blocked replication forks, probably by reversal of the stalled fork.</text>
</comment>
<dbReference type="Gene3D" id="3.40.50.300">
    <property type="entry name" value="P-loop containing nucleotide triphosphate hydrolases"/>
    <property type="match status" value="2"/>
</dbReference>
<dbReference type="CDD" id="cd18801">
    <property type="entry name" value="SF2_C_FANCM_Hef"/>
    <property type="match status" value="1"/>
</dbReference>
<evidence type="ECO:0000256" key="3">
    <source>
        <dbReference type="ARBA" id="ARBA00022741"/>
    </source>
</evidence>
<dbReference type="SMART" id="SM00487">
    <property type="entry name" value="DEXDc"/>
    <property type="match status" value="1"/>
</dbReference>
<feature type="compositionally biased region" description="Polar residues" evidence="10">
    <location>
        <begin position="1155"/>
        <end position="1173"/>
    </location>
</feature>
<evidence type="ECO:0000259" key="12">
    <source>
        <dbReference type="PROSITE" id="PS51194"/>
    </source>
</evidence>
<keyword evidence="4" id="KW-0378">Hydrolase</keyword>
<evidence type="ECO:0000313" key="14">
    <source>
        <dbReference type="Proteomes" id="UP001219525"/>
    </source>
</evidence>
<dbReference type="PROSITE" id="PS51194">
    <property type="entry name" value="HELICASE_CTER"/>
    <property type="match status" value="1"/>
</dbReference>
<name>A0AAD6YPZ2_9AGAR</name>
<dbReference type="PANTHER" id="PTHR14025:SF20">
    <property type="entry name" value="FANCONI ANEMIA GROUP M PROTEIN"/>
    <property type="match status" value="1"/>
</dbReference>
<evidence type="ECO:0000256" key="7">
    <source>
        <dbReference type="ARBA" id="ARBA00023242"/>
    </source>
</evidence>
<feature type="compositionally biased region" description="Polar residues" evidence="10">
    <location>
        <begin position="105"/>
        <end position="118"/>
    </location>
</feature>
<feature type="domain" description="Helicase ATP-binding" evidence="11">
    <location>
        <begin position="205"/>
        <end position="373"/>
    </location>
</feature>
<evidence type="ECO:0000256" key="6">
    <source>
        <dbReference type="ARBA" id="ARBA00022840"/>
    </source>
</evidence>
<comment type="subunit">
    <text evidence="9">Interacts with the MHF histone-fold complex to form the FANCM-MHF complex.</text>
</comment>
<feature type="region of interest" description="Disordered" evidence="10">
    <location>
        <begin position="1019"/>
        <end position="1225"/>
    </location>
</feature>
<evidence type="ECO:0000256" key="1">
    <source>
        <dbReference type="ARBA" id="ARBA00004123"/>
    </source>
</evidence>
<gene>
    <name evidence="13" type="ORF">GGX14DRAFT_422203</name>
</gene>
<dbReference type="GO" id="GO:0009378">
    <property type="term" value="F:four-way junction helicase activity"/>
    <property type="evidence" value="ECO:0007669"/>
    <property type="project" value="TreeGrafter"/>
</dbReference>
<feature type="region of interest" description="Disordered" evidence="10">
    <location>
        <begin position="874"/>
        <end position="975"/>
    </location>
</feature>
<feature type="domain" description="Helicase C-terminal" evidence="12">
    <location>
        <begin position="549"/>
        <end position="709"/>
    </location>
</feature>
<feature type="compositionally biased region" description="Polar residues" evidence="10">
    <location>
        <begin position="918"/>
        <end position="934"/>
    </location>
</feature>
<feature type="compositionally biased region" description="Low complexity" evidence="10">
    <location>
        <begin position="817"/>
        <end position="829"/>
    </location>
</feature>
<dbReference type="EC" id="3.6.4.12" evidence="9"/>
<feature type="region of interest" description="Disordered" evidence="10">
    <location>
        <begin position="815"/>
        <end position="856"/>
    </location>
</feature>
<sequence>MSSDEYFEDDSVIDDEVLTQLSAIEAAHRPALSRPQMAREPSFEVDDTFGEINERDLEMLDTFIEESYQGRAQPAAGPSRMGSSGTLQTTLFGGVLPPAPHVPRNQFQSTKSSSTNPFGRQPPKTKKWDHTAFAKTGLKRRQSKGKGKAVHDDEEDEEPVEFEQFPAPFVPLGPPPPMKLHPDLLEAKHWVYPLNQPKRDYQYNIVKHCLFENTIVALPTGLGKTFVAGVVMLNYYRWFPEGKVVFVAPTKPLVAQQIDACHKTCGIPGSDAIELTGQNPVAMRAQAWTNKRVFYMTPQTLINDLTKETCNVRDIILLVVDEAHRATGDYAYNQVVRYMMAKNPHFRLLALTATPGSNPDAVQALVEGLHISRIEIRDENSLDIKPYIHHKKIEQHVVKMSKEVNQIKDLLVKLMNSVLKPLEGGILHQMVNPITFNSFSATKRMQELRPDQKWALRPLSKIGSLARAMGYLLEGTIGMCNTYLQQISCDQENDADAKQTKAKKLREDPLFQAVMKELEVQRLVGFSVHPKMDRLKTIVIDHFGQKLGDHDQDTEETKVMVFVTFREAVDEIVDMFNRERPLIRAHPFIGQGTDKKGGKGLAQKKQLEVIERFKGGDLNVLVATSIGEEGLDIGEVDLIVCYDAQKEPIRMLQRFGRTGRKRDGIVHVLLAEGREENNMDRANTKYREVQKSIVRGDHLELYDDVERLLPDHIKPECLEKVMEIQEYVREDGRKKKRAGSKERVPPKGTKRKRNDNPSRNIPVGAIDGFLSAAKLQVKAKDSNNKRQKRSLEERGQDDDLDKEIESGLVSAGIGRRTASAATSAPAAPAKNKSKLRRAATEGTNRKKSKLVEPTYSQLKQRGIDDEDDIEIGRGEIQAPIRGASALLSSPRRRSKSPIASGEVVVIDSDSDTPPHFCSPTQGSARDKTSTSPNREANMAWLLDEDEDEDPDIVIIESSPGPARNRSPSPTLSDGSACVVVDSATSSKAIGKRRAISPINLVDDSVEMVASPVLSEVAAQDLNKDALSSPLTHRLGRRRPDMPPPALPSWLASPQPSFPVKAPGRAARSARTIADPDSSPAEVRPQRRLHRRGPSQTENVGHRQKRAKTDKPSSRPRVVYDVEAVHSGDEVSAGSSGGEDEESESDRQFLKDVPDTQASPSYDQSFAYRQSLLTQAPGGGRVPRFASGPVRRGMFGGGLSEKARQRQMVSSSPPRDGSESDAYAVGSFVVDDDEEILISSET</sequence>
<feature type="compositionally biased region" description="Basic and acidic residues" evidence="10">
    <location>
        <begin position="1144"/>
        <end position="1153"/>
    </location>
</feature>
<dbReference type="InterPro" id="IPR011545">
    <property type="entry name" value="DEAD/DEAH_box_helicase_dom"/>
</dbReference>
<evidence type="ECO:0000256" key="9">
    <source>
        <dbReference type="RuleBase" id="RU367027"/>
    </source>
</evidence>
<feature type="compositionally biased region" description="Basic and acidic residues" evidence="10">
    <location>
        <begin position="1106"/>
        <end position="1128"/>
    </location>
</feature>
<dbReference type="InterPro" id="IPR027417">
    <property type="entry name" value="P-loop_NTPase"/>
</dbReference>
<protein>
    <recommendedName>
        <fullName evidence="9">ATP-dependent DNA helicase</fullName>
        <ecNumber evidence="9">3.6.4.12</ecNumber>
    </recommendedName>
</protein>
<feature type="region of interest" description="Disordered" evidence="10">
    <location>
        <begin position="138"/>
        <end position="159"/>
    </location>
</feature>
<proteinExistence type="inferred from homology"/>
<feature type="region of interest" description="Disordered" evidence="10">
    <location>
        <begin position="105"/>
        <end position="126"/>
    </location>
</feature>
<dbReference type="CDD" id="cd18033">
    <property type="entry name" value="DEXDc_FANCM"/>
    <property type="match status" value="1"/>
</dbReference>
<feature type="compositionally biased region" description="Basic residues" evidence="10">
    <location>
        <begin position="138"/>
        <end position="148"/>
    </location>
</feature>
<dbReference type="Pfam" id="PF00271">
    <property type="entry name" value="Helicase_C"/>
    <property type="match status" value="1"/>
</dbReference>
<comment type="subcellular location">
    <subcellularLocation>
        <location evidence="1 9">Nucleus</location>
    </subcellularLocation>
</comment>
<dbReference type="EMBL" id="JARJCW010000004">
    <property type="protein sequence ID" value="KAJ7225757.1"/>
    <property type="molecule type" value="Genomic_DNA"/>
</dbReference>
<dbReference type="GO" id="GO:0043138">
    <property type="term" value="F:3'-5' DNA helicase activity"/>
    <property type="evidence" value="ECO:0007669"/>
    <property type="project" value="InterPro"/>
</dbReference>
<evidence type="ECO:0000256" key="2">
    <source>
        <dbReference type="ARBA" id="ARBA00009889"/>
    </source>
</evidence>
<feature type="compositionally biased region" description="Basic and acidic residues" evidence="10">
    <location>
        <begin position="730"/>
        <end position="745"/>
    </location>
</feature>
<comment type="similarity">
    <text evidence="2 9">Belongs to the DEAD box helicase family. DEAH subfamily. FANCM sub-subfamily.</text>
</comment>
<dbReference type="GO" id="GO:0016787">
    <property type="term" value="F:hydrolase activity"/>
    <property type="evidence" value="ECO:0007669"/>
    <property type="project" value="UniProtKB-KW"/>
</dbReference>
<dbReference type="InterPro" id="IPR014001">
    <property type="entry name" value="Helicase_ATP-bd"/>
</dbReference>
<reference evidence="13" key="1">
    <citation type="submission" date="2023-03" db="EMBL/GenBank/DDBJ databases">
        <title>Massive genome expansion in bonnet fungi (Mycena s.s.) driven by repeated elements and novel gene families across ecological guilds.</title>
        <authorList>
            <consortium name="Lawrence Berkeley National Laboratory"/>
            <person name="Harder C.B."/>
            <person name="Miyauchi S."/>
            <person name="Viragh M."/>
            <person name="Kuo A."/>
            <person name="Thoen E."/>
            <person name="Andreopoulos B."/>
            <person name="Lu D."/>
            <person name="Skrede I."/>
            <person name="Drula E."/>
            <person name="Henrissat B."/>
            <person name="Morin E."/>
            <person name="Kohler A."/>
            <person name="Barry K."/>
            <person name="LaButti K."/>
            <person name="Morin E."/>
            <person name="Salamov A."/>
            <person name="Lipzen A."/>
            <person name="Mereny Z."/>
            <person name="Hegedus B."/>
            <person name="Baldrian P."/>
            <person name="Stursova M."/>
            <person name="Weitz H."/>
            <person name="Taylor A."/>
            <person name="Grigoriev I.V."/>
            <person name="Nagy L.G."/>
            <person name="Martin F."/>
            <person name="Kauserud H."/>
        </authorList>
    </citation>
    <scope>NUCLEOTIDE SEQUENCE</scope>
    <source>
        <strain evidence="13">9144</strain>
    </source>
</reference>
<dbReference type="InterPro" id="IPR039686">
    <property type="entry name" value="FANCM/Mph1-like_ID"/>
</dbReference>
<dbReference type="GO" id="GO:0000400">
    <property type="term" value="F:four-way junction DNA binding"/>
    <property type="evidence" value="ECO:0007669"/>
    <property type="project" value="TreeGrafter"/>
</dbReference>
<feature type="compositionally biased region" description="Basic and acidic residues" evidence="10">
    <location>
        <begin position="778"/>
        <end position="794"/>
    </location>
</feature>
<keyword evidence="5" id="KW-0347">Helicase</keyword>
<dbReference type="GO" id="GO:0045003">
    <property type="term" value="P:double-strand break repair via synthesis-dependent strand annealing"/>
    <property type="evidence" value="ECO:0007669"/>
    <property type="project" value="TreeGrafter"/>
</dbReference>